<dbReference type="Proteomes" id="UP000295718">
    <property type="component" value="Unassembled WGS sequence"/>
</dbReference>
<organism evidence="1 2">
    <name type="scientific">Kineothrix alysoides</name>
    <dbReference type="NCBI Taxonomy" id="1469948"/>
    <lineage>
        <taxon>Bacteria</taxon>
        <taxon>Bacillati</taxon>
        <taxon>Bacillota</taxon>
        <taxon>Clostridia</taxon>
        <taxon>Lachnospirales</taxon>
        <taxon>Lachnospiraceae</taxon>
        <taxon>Kineothrix</taxon>
    </lineage>
</organism>
<keyword evidence="2" id="KW-1185">Reference proteome</keyword>
<evidence type="ECO:0000313" key="2">
    <source>
        <dbReference type="Proteomes" id="UP000295718"/>
    </source>
</evidence>
<gene>
    <name evidence="1" type="ORF">EDD76_103227</name>
</gene>
<sequence length="228" mass="26642">MKKEKEILTPELIIDGKYSSVEKSNSDVIQKLEWGEHTDVLYSFCNIIALGLYIQEKNKYEIGNDKRIRLRGNRKWLATHKNLQELKLYNDKAIKVLIDSQIIKEFAKIYNTIGNVIPIWPGGNEFKGRCFINGAYCYDIPDIFFCEFYEMEKVYLKNILKKEITDVALSRFGVIADTNSPNKIKSIFEIFEYKSLDDYLAFVNNIVKEINTRNDEIKKILKNITNSK</sequence>
<dbReference type="RefSeq" id="WP_031389587.1">
    <property type="nucleotide sequence ID" value="NZ_JPNB01000001.1"/>
</dbReference>
<dbReference type="AlphaFoldDB" id="A0A4R1R3N2"/>
<accession>A0A4R1R3N2</accession>
<protein>
    <submittedName>
        <fullName evidence="1">Uncharacterized protein</fullName>
    </submittedName>
</protein>
<name>A0A4R1R3N2_9FIRM</name>
<dbReference type="STRING" id="1469948.GCA_000732725_00834"/>
<proteinExistence type="predicted"/>
<reference evidence="1 2" key="1">
    <citation type="submission" date="2019-03" db="EMBL/GenBank/DDBJ databases">
        <title>Genomic Encyclopedia of Type Strains, Phase IV (KMG-IV): sequencing the most valuable type-strain genomes for metagenomic binning, comparative biology and taxonomic classification.</title>
        <authorList>
            <person name="Goeker M."/>
        </authorList>
    </citation>
    <scope>NUCLEOTIDE SEQUENCE [LARGE SCALE GENOMIC DNA]</scope>
    <source>
        <strain evidence="1 2">DSM 100556</strain>
    </source>
</reference>
<evidence type="ECO:0000313" key="1">
    <source>
        <dbReference type="EMBL" id="TCL60035.1"/>
    </source>
</evidence>
<dbReference type="EMBL" id="SLUO01000003">
    <property type="protein sequence ID" value="TCL60035.1"/>
    <property type="molecule type" value="Genomic_DNA"/>
</dbReference>
<dbReference type="OrthoDB" id="2052454at2"/>
<comment type="caution">
    <text evidence="1">The sequence shown here is derived from an EMBL/GenBank/DDBJ whole genome shotgun (WGS) entry which is preliminary data.</text>
</comment>